<comment type="caution">
    <text evidence="7">The sequence shown here is derived from an EMBL/GenBank/DDBJ whole genome shotgun (WGS) entry which is preliminary data.</text>
</comment>
<feature type="transmembrane region" description="Helical" evidence="6">
    <location>
        <begin position="355"/>
        <end position="373"/>
    </location>
</feature>
<sequence>MSRSVSAVRFYFQSGGTNRNQSEVLHQLTKHIFVFLLKMFILEGITNVGFVSRQPNLVNMRTTLWPLLRGQRASQDAEQTFSVSNCESGDENEVEGEDEGEDESVIEVKERPVLSKDIKGLVDGLKARLDEFQAEMKRISQELKEVKECQQMKKVLEREAEGESKRKRRHTTMPGVDASQSGEMLDVCVNDHSDERAARLHLNFTPRFATYIPLLAEKVPGFSKKSLEYQLRKGCKLAEQADIARVHQSQLRSLVTGMAQSRPISFVIDISAAIYEATSASWKKRLNDWIAVPVGILLMLCAIWGLDRLIALTGVSFPASVACLIILFLFLIAFELVAGRKVNDVVKWIEVPAGFCLRWINVLFTPSFITLPLSPAVGGVEIVKIGVVFLVGFLVGMPITAYSVRFLSLLFGTSKRAMTERADDDPRGDAIPLQDVDPRNAEPATPTEITPGAMSPDVPNGIISATDTRRTSVDYEDQEAQPIMFGLPSPPRAANVSRLRGIGPVCSRIEQILTDKQTTTTQGPTRQSSLHPEWTPYTRRRAMTAWILAHFDTLTYTTLFGVGLVVYMLSGYAMPVQLPLNILAFYAAFAIPIKIKRFIHPILTCAGLMMLGVFIVTLMRGESFDHGLHQYSTKTKYLTLFDPNRSHRVPAPGAGDILGSVLDASIASLAIPMFKYRKELGRHFLEVVIPCVGMAVASFFLYPLVCHAIGISSTRSLSFVARSVTLALATPIVSNLGGDMSLLVVLAILSGILGVLIGDQLLRYLRIPDDDYVTRGVALGTNASAISTAHLLVTDPRAAALSCVAFAIYGNAGIGRAIVKSLVIYHHRTLHSASIIYILNSGESRLIGSMKLINVIVHYSEISATFCECT</sequence>
<feature type="transmembrane region" description="Helical" evidence="6">
    <location>
        <begin position="740"/>
        <end position="758"/>
    </location>
</feature>
<feature type="transmembrane region" description="Helical" evidence="6">
    <location>
        <begin position="312"/>
        <end position="334"/>
    </location>
</feature>
<dbReference type="EMBL" id="BACD03000057">
    <property type="protein sequence ID" value="GAO51989.1"/>
    <property type="molecule type" value="Genomic_DNA"/>
</dbReference>
<evidence type="ECO:0000256" key="2">
    <source>
        <dbReference type="ARBA" id="ARBA00022692"/>
    </source>
</evidence>
<dbReference type="AlphaFoldDB" id="A0A0E9NQ73"/>
<dbReference type="GO" id="GO:0016020">
    <property type="term" value="C:membrane"/>
    <property type="evidence" value="ECO:0007669"/>
    <property type="project" value="UniProtKB-SubCell"/>
</dbReference>
<dbReference type="PANTHER" id="PTHR30249:SF0">
    <property type="entry name" value="PLASTIDAL GLYCOLATE_GLYCERATE TRANSLOCATOR 1, CHLOROPLASTIC"/>
    <property type="match status" value="1"/>
</dbReference>
<protein>
    <submittedName>
        <fullName evidence="7">Uncharacterized protein</fullName>
    </submittedName>
</protein>
<evidence type="ECO:0000256" key="3">
    <source>
        <dbReference type="ARBA" id="ARBA00022989"/>
    </source>
</evidence>
<reference evidence="7 8" key="3">
    <citation type="journal article" date="2015" name="Genome Announc.">
        <title>Draft Genome Sequence of the Archiascomycetous Yeast Saitoella complicata.</title>
        <authorList>
            <person name="Yamauchi K."/>
            <person name="Kondo S."/>
            <person name="Hamamoto M."/>
            <person name="Takahashi Y."/>
            <person name="Ogura Y."/>
            <person name="Hayashi T."/>
            <person name="Nishida H."/>
        </authorList>
    </citation>
    <scope>NUCLEOTIDE SEQUENCE [LARGE SCALE GENOMIC DNA]</scope>
    <source>
        <strain evidence="7 8">NRRL Y-17804</strain>
    </source>
</reference>
<feature type="region of interest" description="Disordered" evidence="5">
    <location>
        <begin position="420"/>
        <end position="459"/>
    </location>
</feature>
<keyword evidence="4 6" id="KW-0472">Membrane</keyword>
<evidence type="ECO:0000256" key="6">
    <source>
        <dbReference type="SAM" id="Phobius"/>
    </source>
</evidence>
<dbReference type="InterPro" id="IPR007300">
    <property type="entry name" value="CidB/LrgB"/>
</dbReference>
<feature type="compositionally biased region" description="Acidic residues" evidence="5">
    <location>
        <begin position="88"/>
        <end position="105"/>
    </location>
</feature>
<feature type="transmembrane region" description="Helical" evidence="6">
    <location>
        <begin position="683"/>
        <end position="705"/>
    </location>
</feature>
<reference evidence="7 8" key="1">
    <citation type="journal article" date="2011" name="J. Gen. Appl. Microbiol.">
        <title>Draft genome sequencing of the enigmatic yeast Saitoella complicata.</title>
        <authorList>
            <person name="Nishida H."/>
            <person name="Hamamoto M."/>
            <person name="Sugiyama J."/>
        </authorList>
    </citation>
    <scope>NUCLEOTIDE SEQUENCE [LARGE SCALE GENOMIC DNA]</scope>
    <source>
        <strain evidence="7 8">NRRL Y-17804</strain>
    </source>
</reference>
<comment type="subcellular location">
    <subcellularLocation>
        <location evidence="1">Membrane</location>
        <topology evidence="1">Multi-pass membrane protein</topology>
    </subcellularLocation>
</comment>
<feature type="transmembrane region" description="Helical" evidence="6">
    <location>
        <begin position="572"/>
        <end position="591"/>
    </location>
</feature>
<evidence type="ECO:0000256" key="5">
    <source>
        <dbReference type="SAM" id="MobiDB-lite"/>
    </source>
</evidence>
<dbReference type="PANTHER" id="PTHR30249">
    <property type="entry name" value="PUTATIVE SEROTONIN TRANSPORTER"/>
    <property type="match status" value="1"/>
</dbReference>
<name>A0A0E9NQ73_SAICN</name>
<reference evidence="7 8" key="2">
    <citation type="journal article" date="2014" name="J. Gen. Appl. Microbiol.">
        <title>The early diverging ascomycetous budding yeast Saitoella complicata has three histone deacetylases belonging to the Clr6, Hos2, and Rpd3 lineages.</title>
        <authorList>
            <person name="Nishida H."/>
            <person name="Matsumoto T."/>
            <person name="Kondo S."/>
            <person name="Hamamoto M."/>
            <person name="Yoshikawa H."/>
        </authorList>
    </citation>
    <scope>NUCLEOTIDE SEQUENCE [LARGE SCALE GENOMIC DNA]</scope>
    <source>
        <strain evidence="7 8">NRRL Y-17804</strain>
    </source>
</reference>
<feature type="transmembrane region" description="Helical" evidence="6">
    <location>
        <begin position="545"/>
        <end position="566"/>
    </location>
</feature>
<proteinExistence type="predicted"/>
<feature type="transmembrane region" description="Helical" evidence="6">
    <location>
        <begin position="598"/>
        <end position="619"/>
    </location>
</feature>
<keyword evidence="3 6" id="KW-1133">Transmembrane helix</keyword>
<keyword evidence="8" id="KW-1185">Reference proteome</keyword>
<accession>A0A0E9NQ73</accession>
<feature type="transmembrane region" description="Helical" evidence="6">
    <location>
        <begin position="32"/>
        <end position="51"/>
    </location>
</feature>
<dbReference type="Proteomes" id="UP000033140">
    <property type="component" value="Unassembled WGS sequence"/>
</dbReference>
<feature type="transmembrane region" description="Helical" evidence="6">
    <location>
        <begin position="385"/>
        <end position="411"/>
    </location>
</feature>
<keyword evidence="2 6" id="KW-0812">Transmembrane</keyword>
<evidence type="ECO:0000256" key="1">
    <source>
        <dbReference type="ARBA" id="ARBA00004141"/>
    </source>
</evidence>
<feature type="region of interest" description="Disordered" evidence="5">
    <location>
        <begin position="157"/>
        <end position="179"/>
    </location>
</feature>
<evidence type="ECO:0000313" key="8">
    <source>
        <dbReference type="Proteomes" id="UP000033140"/>
    </source>
</evidence>
<feature type="region of interest" description="Disordered" evidence="5">
    <location>
        <begin position="81"/>
        <end position="105"/>
    </location>
</feature>
<evidence type="ECO:0000313" key="7">
    <source>
        <dbReference type="EMBL" id="GAO51989.1"/>
    </source>
</evidence>
<feature type="transmembrane region" description="Helical" evidence="6">
    <location>
        <begin position="289"/>
        <end position="306"/>
    </location>
</feature>
<gene>
    <name evidence="7" type="ORF">G7K_6077-t1</name>
</gene>
<evidence type="ECO:0000256" key="4">
    <source>
        <dbReference type="ARBA" id="ARBA00023136"/>
    </source>
</evidence>
<dbReference type="Pfam" id="PF04172">
    <property type="entry name" value="LrgB"/>
    <property type="match status" value="1"/>
</dbReference>
<organism evidence="7 8">
    <name type="scientific">Saitoella complicata (strain BCRC 22490 / CBS 7301 / JCM 7358 / NBRC 10748 / NRRL Y-17804)</name>
    <dbReference type="NCBI Taxonomy" id="698492"/>
    <lineage>
        <taxon>Eukaryota</taxon>
        <taxon>Fungi</taxon>
        <taxon>Dikarya</taxon>
        <taxon>Ascomycota</taxon>
        <taxon>Taphrinomycotina</taxon>
        <taxon>Taphrinomycotina incertae sedis</taxon>
        <taxon>Saitoella</taxon>
    </lineage>
</organism>